<accession>A0ACB6F3Y1</accession>
<evidence type="ECO:0000313" key="2">
    <source>
        <dbReference type="Proteomes" id="UP000293547"/>
    </source>
</evidence>
<dbReference type="EMBL" id="PDWZ02000019">
    <property type="protein sequence ID" value="KAB2099139.1"/>
    <property type="molecule type" value="Genomic_DNA"/>
</dbReference>
<organism evidence="1 2">
    <name type="scientific">Alternaria gaisen</name>
    <dbReference type="NCBI Taxonomy" id="167740"/>
    <lineage>
        <taxon>Eukaryota</taxon>
        <taxon>Fungi</taxon>
        <taxon>Dikarya</taxon>
        <taxon>Ascomycota</taxon>
        <taxon>Pezizomycotina</taxon>
        <taxon>Dothideomycetes</taxon>
        <taxon>Pleosporomycetidae</taxon>
        <taxon>Pleosporales</taxon>
        <taxon>Pleosporineae</taxon>
        <taxon>Pleosporaceae</taxon>
        <taxon>Alternaria</taxon>
        <taxon>Alternaria sect. Alternaria</taxon>
    </lineage>
</organism>
<reference evidence="1 2" key="1">
    <citation type="journal article" date="2019" name="bioRxiv">
        <title>Genomics, evolutionary history and diagnostics of the Alternaria alternata species group including apple and Asian pear pathotypes.</title>
        <authorList>
            <person name="Armitage A.D."/>
            <person name="Cockerton H.M."/>
            <person name="Sreenivasaprasad S."/>
            <person name="Woodhall J.W."/>
            <person name="Lane C.R."/>
            <person name="Harrison R.J."/>
            <person name="Clarkson J.P."/>
        </authorList>
    </citation>
    <scope>NUCLEOTIDE SEQUENCE [LARGE SCALE GENOMIC DNA]</scope>
    <source>
        <strain evidence="1 2">FERA 650</strain>
    </source>
</reference>
<comment type="caution">
    <text evidence="1">The sequence shown here is derived from an EMBL/GenBank/DDBJ whole genome shotgun (WGS) entry which is preliminary data.</text>
</comment>
<gene>
    <name evidence="1" type="ORF">AG0111_0g12668</name>
</gene>
<keyword evidence="2" id="KW-1185">Reference proteome</keyword>
<sequence length="329" mass="36566">MQRRQQQKPTPDARFSNLEPLLLVIRKELGLDWCFYKEFLECFQTAILKDEDTSIWVHHIKPLVQEPTIQFAHQGVLFLLREMLRSKPPPPSTNMVSPSPLPSGQPPLPTSPTSDVQPSFTGGHVPIPSPLSAVNTRPPPSSSPANQLQRYRALDQAPVASLCFDRRGPPAFAPTNISSLPTPPMASFSFDYPKPLKKRPVSANFSLPSAASVAFSGEKRRITVEPLKSAYSGGFVLHQDPAFRQDVQELFGHKYPVGKSETNYYGQRDVPPVYKAADDDLAVWRVDGGAGNVGNDGGGEGCVEDRMKSLEDRSRENLLERLRYKLFNE</sequence>
<dbReference type="Proteomes" id="UP000293547">
    <property type="component" value="Unassembled WGS sequence"/>
</dbReference>
<proteinExistence type="predicted"/>
<protein>
    <submittedName>
        <fullName evidence="1">Uncharacterized protein</fullName>
    </submittedName>
</protein>
<name>A0ACB6F3Y1_9PLEO</name>
<evidence type="ECO:0000313" key="1">
    <source>
        <dbReference type="EMBL" id="KAB2099139.1"/>
    </source>
</evidence>